<sequence length="442" mass="48486">MDANRVSSFSRFTLGFAILTGGLSAQASSLSVDVIPSQSVIHADHKQRVFVKIGLTGGAMQVHHRAAANIAIVLDKSGSMSGIKMIRAKQAAIMAVNRLSRSDVVSIIAYSGHVEVIQPATRAADKELVTESIRRIRASGSTALFAGVTRGASELRKYLQRNQINRVILLSDGQANVGPRTPYELGQLGSELSELGISVTTIGLGLGYNEDLMTKLASTSGGNHAFVENANDLARIFNQEFNDVLSVVASNASINIICQPGVRPIRVFGHKASISGQTINVKINQVYSKQQKYVIVELEVPANKHGSNVTLANIKTSYRDLKTKKRALNSQVLTLRYDHSIKRSKASLNNKVMSSAIEYIAIRKSQQAIKLRDAGKPRAARRAMQKNAQWLSHNAKRYKSKKLKDYAAEQNKASERIASPSWNRTRKELRKSDYSRSVQQSF</sequence>
<evidence type="ECO:0000313" key="3">
    <source>
        <dbReference type="EMBL" id="VAW80601.1"/>
    </source>
</evidence>
<name>A0A3B0YMP4_9ZZZZ</name>
<dbReference type="InterPro" id="IPR036465">
    <property type="entry name" value="vWFA_dom_sf"/>
</dbReference>
<organism evidence="3">
    <name type="scientific">hydrothermal vent metagenome</name>
    <dbReference type="NCBI Taxonomy" id="652676"/>
    <lineage>
        <taxon>unclassified sequences</taxon>
        <taxon>metagenomes</taxon>
        <taxon>ecological metagenomes</taxon>
    </lineage>
</organism>
<dbReference type="EMBL" id="UOFL01000202">
    <property type="protein sequence ID" value="VAW80601.1"/>
    <property type="molecule type" value="Genomic_DNA"/>
</dbReference>
<protein>
    <recommendedName>
        <fullName evidence="2">VWFA domain-containing protein</fullName>
    </recommendedName>
</protein>
<reference evidence="3" key="1">
    <citation type="submission" date="2018-06" db="EMBL/GenBank/DDBJ databases">
        <authorList>
            <person name="Zhirakovskaya E."/>
        </authorList>
    </citation>
    <scope>NUCLEOTIDE SEQUENCE</scope>
</reference>
<evidence type="ECO:0000256" key="1">
    <source>
        <dbReference type="SAM" id="MobiDB-lite"/>
    </source>
</evidence>
<dbReference type="SUPFAM" id="SSF53300">
    <property type="entry name" value="vWA-like"/>
    <property type="match status" value="1"/>
</dbReference>
<dbReference type="PANTHER" id="PTHR10579:SF43">
    <property type="entry name" value="ZINC FINGER (C3HC4-TYPE RING FINGER) FAMILY PROTEIN"/>
    <property type="match status" value="1"/>
</dbReference>
<dbReference type="InterPro" id="IPR051266">
    <property type="entry name" value="CLCR"/>
</dbReference>
<dbReference type="Pfam" id="PF00092">
    <property type="entry name" value="VWA"/>
    <property type="match status" value="1"/>
</dbReference>
<gene>
    <name evidence="3" type="ORF">MNBD_GAMMA12-814</name>
</gene>
<dbReference type="PANTHER" id="PTHR10579">
    <property type="entry name" value="CALCIUM-ACTIVATED CHLORIDE CHANNEL REGULATOR"/>
    <property type="match status" value="1"/>
</dbReference>
<proteinExistence type="predicted"/>
<feature type="domain" description="VWFA" evidence="2">
    <location>
        <begin position="69"/>
        <end position="245"/>
    </location>
</feature>
<dbReference type="AlphaFoldDB" id="A0A3B0YMP4"/>
<evidence type="ECO:0000259" key="2">
    <source>
        <dbReference type="PROSITE" id="PS50234"/>
    </source>
</evidence>
<feature type="region of interest" description="Disordered" evidence="1">
    <location>
        <begin position="401"/>
        <end position="442"/>
    </location>
</feature>
<dbReference type="SMART" id="SM00327">
    <property type="entry name" value="VWA"/>
    <property type="match status" value="1"/>
</dbReference>
<dbReference type="PROSITE" id="PS50234">
    <property type="entry name" value="VWFA"/>
    <property type="match status" value="1"/>
</dbReference>
<dbReference type="Gene3D" id="3.40.50.410">
    <property type="entry name" value="von Willebrand factor, type A domain"/>
    <property type="match status" value="1"/>
</dbReference>
<accession>A0A3B0YMP4</accession>
<feature type="compositionally biased region" description="Basic and acidic residues" evidence="1">
    <location>
        <begin position="403"/>
        <end position="415"/>
    </location>
</feature>
<dbReference type="InterPro" id="IPR002035">
    <property type="entry name" value="VWF_A"/>
</dbReference>